<accession>A0AAV2YQB6</accession>
<sequence length="174" mass="18175">MSVQAASVSASTVIAPPLVSASSGTAGGGHHHHRFCASTSNIGLERTVTTRTVGTAALVGVGLIILYMPKGTRRHKVAGRVWSGAAVLTALTSFRWRDANGSLSWVHGLSALSVYAVGAGIYYARQKNHKQHLKHMRVAVVSAAVGSILTLAIGLRPVGCGSCVQRLQLEQSKP</sequence>
<comment type="caution">
    <text evidence="2">The sequence shown here is derived from an EMBL/GenBank/DDBJ whole genome shotgun (WGS) entry which is preliminary data.</text>
</comment>
<keyword evidence="1" id="KW-1133">Transmembrane helix</keyword>
<keyword evidence="3" id="KW-1185">Reference proteome</keyword>
<evidence type="ECO:0000313" key="2">
    <source>
        <dbReference type="EMBL" id="DAZ96190.1"/>
    </source>
</evidence>
<dbReference type="Proteomes" id="UP001146120">
    <property type="component" value="Unassembled WGS sequence"/>
</dbReference>
<feature type="transmembrane region" description="Helical" evidence="1">
    <location>
        <begin position="48"/>
        <end position="67"/>
    </location>
</feature>
<protein>
    <recommendedName>
        <fullName evidence="4">DUF2306 domain-containing protein</fullName>
    </recommendedName>
</protein>
<reference evidence="2" key="2">
    <citation type="journal article" date="2023" name="Microbiol Resour">
        <title>Decontamination and Annotation of the Draft Genome Sequence of the Oomycete Lagenidium giganteum ARSEF 373.</title>
        <authorList>
            <person name="Morgan W.R."/>
            <person name="Tartar A."/>
        </authorList>
    </citation>
    <scope>NUCLEOTIDE SEQUENCE</scope>
    <source>
        <strain evidence="2">ARSEF 373</strain>
    </source>
</reference>
<dbReference type="EMBL" id="DAKRPA010000175">
    <property type="protein sequence ID" value="DAZ96190.1"/>
    <property type="molecule type" value="Genomic_DNA"/>
</dbReference>
<feature type="transmembrane region" description="Helical" evidence="1">
    <location>
        <begin position="102"/>
        <end position="124"/>
    </location>
</feature>
<keyword evidence="1" id="KW-0812">Transmembrane</keyword>
<name>A0AAV2YQB6_9STRA</name>
<evidence type="ECO:0000256" key="1">
    <source>
        <dbReference type="SAM" id="Phobius"/>
    </source>
</evidence>
<reference evidence="2" key="1">
    <citation type="submission" date="2022-11" db="EMBL/GenBank/DDBJ databases">
        <authorList>
            <person name="Morgan W.R."/>
            <person name="Tartar A."/>
        </authorList>
    </citation>
    <scope>NUCLEOTIDE SEQUENCE</scope>
    <source>
        <strain evidence="2">ARSEF 373</strain>
    </source>
</reference>
<dbReference type="AlphaFoldDB" id="A0AAV2YQB6"/>
<keyword evidence="1" id="KW-0472">Membrane</keyword>
<evidence type="ECO:0008006" key="4">
    <source>
        <dbReference type="Google" id="ProtNLM"/>
    </source>
</evidence>
<evidence type="ECO:0000313" key="3">
    <source>
        <dbReference type="Proteomes" id="UP001146120"/>
    </source>
</evidence>
<feature type="transmembrane region" description="Helical" evidence="1">
    <location>
        <begin position="136"/>
        <end position="155"/>
    </location>
</feature>
<organism evidence="2 3">
    <name type="scientific">Lagenidium giganteum</name>
    <dbReference type="NCBI Taxonomy" id="4803"/>
    <lineage>
        <taxon>Eukaryota</taxon>
        <taxon>Sar</taxon>
        <taxon>Stramenopiles</taxon>
        <taxon>Oomycota</taxon>
        <taxon>Peronosporomycetes</taxon>
        <taxon>Pythiales</taxon>
        <taxon>Pythiaceae</taxon>
    </lineage>
</organism>
<proteinExistence type="predicted"/>
<gene>
    <name evidence="2" type="ORF">N0F65_012380</name>
</gene>